<dbReference type="Pfam" id="PF00078">
    <property type="entry name" value="RVT_1"/>
    <property type="match status" value="1"/>
</dbReference>
<proteinExistence type="predicted"/>
<dbReference type="STRING" id="400682.A0A1X7VX24"/>
<evidence type="ECO:0000259" key="1">
    <source>
        <dbReference type="Pfam" id="PF00078"/>
    </source>
</evidence>
<dbReference type="PANTHER" id="PTHR24559">
    <property type="entry name" value="TRANSPOSON TY3-I GAG-POL POLYPROTEIN"/>
    <property type="match status" value="1"/>
</dbReference>
<reference evidence="2" key="1">
    <citation type="submission" date="2017-05" db="UniProtKB">
        <authorList>
            <consortium name="EnsemblMetazoa"/>
        </authorList>
    </citation>
    <scope>IDENTIFICATION</scope>
</reference>
<dbReference type="PANTHER" id="PTHR24559:SF444">
    <property type="entry name" value="REVERSE TRANSCRIPTASE DOMAIN-CONTAINING PROTEIN"/>
    <property type="match status" value="1"/>
</dbReference>
<dbReference type="Gene3D" id="3.10.10.10">
    <property type="entry name" value="HIV Type 1 Reverse Transcriptase, subunit A, domain 1"/>
    <property type="match status" value="1"/>
</dbReference>
<feature type="domain" description="Reverse transcriptase" evidence="1">
    <location>
        <begin position="34"/>
        <end position="155"/>
    </location>
</feature>
<name>A0A1X7VX24_AMPQE</name>
<accession>A0A1X7VX24</accession>
<dbReference type="InParanoid" id="A0A1X7VX24"/>
<dbReference type="InterPro" id="IPR043502">
    <property type="entry name" value="DNA/RNA_pol_sf"/>
</dbReference>
<dbReference type="InterPro" id="IPR000477">
    <property type="entry name" value="RT_dom"/>
</dbReference>
<dbReference type="InterPro" id="IPR043128">
    <property type="entry name" value="Rev_trsase/Diguanyl_cyclase"/>
</dbReference>
<dbReference type="EnsemblMetazoa" id="Aqu2.1.44436_001">
    <property type="protein sequence ID" value="Aqu2.1.44436_001"/>
    <property type="gene ID" value="Aqu2.1.44436"/>
</dbReference>
<evidence type="ECO:0000313" key="2">
    <source>
        <dbReference type="EnsemblMetazoa" id="Aqu2.1.44436_001"/>
    </source>
</evidence>
<dbReference type="AlphaFoldDB" id="A0A1X7VX24"/>
<organism evidence="2">
    <name type="scientific">Amphimedon queenslandica</name>
    <name type="common">Sponge</name>
    <dbReference type="NCBI Taxonomy" id="400682"/>
    <lineage>
        <taxon>Eukaryota</taxon>
        <taxon>Metazoa</taxon>
        <taxon>Porifera</taxon>
        <taxon>Demospongiae</taxon>
        <taxon>Heteroscleromorpha</taxon>
        <taxon>Haplosclerida</taxon>
        <taxon>Niphatidae</taxon>
        <taxon>Amphimedon</taxon>
    </lineage>
</organism>
<sequence length="162" mass="18690">MMLQHGVIKTLSSPWASPIVLVSKRDGIGFCAEYQRFNTIMKTLAFPLPRIDACVDSLDENQFFLTLDLMFGYWQVEMEPDSKEKSLFVTSKGCYQFYVMPFVLQNTPSTFQRLLNTILGHLISHECLAYVEDILVLGKLFEEHLRNFQVLTEKIQLEAEAQ</sequence>
<protein>
    <recommendedName>
        <fullName evidence="1">Reverse transcriptase domain-containing protein</fullName>
    </recommendedName>
</protein>
<dbReference type="CDD" id="cd01647">
    <property type="entry name" value="RT_LTR"/>
    <property type="match status" value="1"/>
</dbReference>
<dbReference type="Gene3D" id="3.30.70.270">
    <property type="match status" value="1"/>
</dbReference>
<dbReference type="SUPFAM" id="SSF56672">
    <property type="entry name" value="DNA/RNA polymerases"/>
    <property type="match status" value="1"/>
</dbReference>
<dbReference type="InterPro" id="IPR053134">
    <property type="entry name" value="RNA-dir_DNA_polymerase"/>
</dbReference>
<dbReference type="eggNOG" id="KOG0017">
    <property type="taxonomic scope" value="Eukaryota"/>
</dbReference>